<dbReference type="OrthoDB" id="1316910at2"/>
<keyword evidence="5" id="KW-1185">Reference proteome</keyword>
<dbReference type="InterPro" id="IPR035919">
    <property type="entry name" value="EAL_sf"/>
</dbReference>
<proteinExistence type="predicted"/>
<accession>A0A1C3EQ18</accession>
<feature type="transmembrane region" description="Helical" evidence="1">
    <location>
        <begin position="64"/>
        <end position="88"/>
    </location>
</feature>
<dbReference type="CDD" id="cd01948">
    <property type="entry name" value="EAL"/>
    <property type="match status" value="1"/>
</dbReference>
<evidence type="ECO:0000313" key="4">
    <source>
        <dbReference type="EMBL" id="ODA35282.1"/>
    </source>
</evidence>
<feature type="domain" description="GGDEF" evidence="3">
    <location>
        <begin position="136"/>
        <end position="267"/>
    </location>
</feature>
<dbReference type="PANTHER" id="PTHR33121:SF70">
    <property type="entry name" value="SIGNALING PROTEIN YKOW"/>
    <property type="match status" value="1"/>
</dbReference>
<keyword evidence="1" id="KW-0472">Membrane</keyword>
<dbReference type="GO" id="GO:0071111">
    <property type="term" value="F:cyclic-guanylate-specific phosphodiesterase activity"/>
    <property type="evidence" value="ECO:0007669"/>
    <property type="project" value="InterPro"/>
</dbReference>
<dbReference type="CDD" id="cd01949">
    <property type="entry name" value="GGDEF"/>
    <property type="match status" value="1"/>
</dbReference>
<dbReference type="SMART" id="SM00267">
    <property type="entry name" value="GGDEF"/>
    <property type="match status" value="1"/>
</dbReference>
<dbReference type="PROSITE" id="PS50887">
    <property type="entry name" value="GGDEF"/>
    <property type="match status" value="1"/>
</dbReference>
<dbReference type="RefSeq" id="WP_068899883.1">
    <property type="nucleotide sequence ID" value="NZ_JBHUIF010000033.1"/>
</dbReference>
<comment type="caution">
    <text evidence="4">The sequence shown here is derived from an EMBL/GenBank/DDBJ whole genome shotgun (WGS) entry which is preliminary data.</text>
</comment>
<dbReference type="SMART" id="SM00052">
    <property type="entry name" value="EAL"/>
    <property type="match status" value="1"/>
</dbReference>
<evidence type="ECO:0000313" key="5">
    <source>
        <dbReference type="Proteomes" id="UP000094936"/>
    </source>
</evidence>
<dbReference type="Pfam" id="PF00990">
    <property type="entry name" value="GGDEF"/>
    <property type="match status" value="1"/>
</dbReference>
<keyword evidence="1" id="KW-1133">Transmembrane helix</keyword>
<dbReference type="SUPFAM" id="SSF141868">
    <property type="entry name" value="EAL domain-like"/>
    <property type="match status" value="1"/>
</dbReference>
<feature type="domain" description="EAL" evidence="2">
    <location>
        <begin position="276"/>
        <end position="529"/>
    </location>
</feature>
<sequence>MLKIVAITLVLTGMCLIIQALRSAIRLYNKDRRLSTFSFLPVMLGFTLGYAIFSIYLINKNEIAFIELIVSMIFFGGGIFTVMTFGVISQSIERIAKAELQQWQQISYDELTSLPNRRYLVRELKDRILEFKTRGGEFTLISLNINNFNNINEVFSHQECDELLLLFSEKLKENLSPENLLFRSSTHRFAFILKDSEKLNIHSYLEELHCALEAPFPIKNYDVNLTNCCGVAIYPSHGVDADEMIKRAESAMYSAKRGQEPFTIYESVSTAALFSRDELSSMLNQAIQNMDFELFFQPVFNIKEPKKVSMEALLRWPLGKGRYVNNDEFIPIAEQTYAIRKITRWVLDTVFRQLESWREDGFYPQVQVNLSIKDLEEKELGGYLQELLHRYNVSPDSVILEITETSLMQDPERCRRTLEEINKLGVLLSVDDFGAGFSSLSILSNMPISELKIDRSFVTDLLTSSNHEAIVRSTVYLAHSLGCKVVAEGVETEALGQYLISIGCDKLQGYWYGRPMSFAKTDQWLRDINTFPETFSHSNKAYNIR</sequence>
<dbReference type="InterPro" id="IPR050706">
    <property type="entry name" value="Cyclic-di-GMP_PDE-like"/>
</dbReference>
<evidence type="ECO:0000259" key="3">
    <source>
        <dbReference type="PROSITE" id="PS50887"/>
    </source>
</evidence>
<dbReference type="NCBIfam" id="TIGR00254">
    <property type="entry name" value="GGDEF"/>
    <property type="match status" value="1"/>
</dbReference>
<gene>
    <name evidence="4" type="ORF">A8L45_04905</name>
</gene>
<protein>
    <submittedName>
        <fullName evidence="4">Diguanylate cyclase</fullName>
    </submittedName>
</protein>
<name>A0A1C3EQ18_9GAMM</name>
<evidence type="ECO:0000259" key="2">
    <source>
        <dbReference type="PROSITE" id="PS50883"/>
    </source>
</evidence>
<dbReference type="InterPro" id="IPR001633">
    <property type="entry name" value="EAL_dom"/>
</dbReference>
<dbReference type="InterPro" id="IPR000160">
    <property type="entry name" value="GGDEF_dom"/>
</dbReference>
<keyword evidence="1" id="KW-0812">Transmembrane</keyword>
<organism evidence="4 5">
    <name type="scientific">Veronia pacifica</name>
    <dbReference type="NCBI Taxonomy" id="1080227"/>
    <lineage>
        <taxon>Bacteria</taxon>
        <taxon>Pseudomonadati</taxon>
        <taxon>Pseudomonadota</taxon>
        <taxon>Gammaproteobacteria</taxon>
        <taxon>Vibrionales</taxon>
        <taxon>Vibrionaceae</taxon>
        <taxon>Veronia</taxon>
    </lineage>
</organism>
<evidence type="ECO:0000256" key="1">
    <source>
        <dbReference type="SAM" id="Phobius"/>
    </source>
</evidence>
<dbReference type="Gene3D" id="3.20.20.450">
    <property type="entry name" value="EAL domain"/>
    <property type="match status" value="1"/>
</dbReference>
<dbReference type="AlphaFoldDB" id="A0A1C3EQ18"/>
<dbReference type="Proteomes" id="UP000094936">
    <property type="component" value="Unassembled WGS sequence"/>
</dbReference>
<feature type="transmembrane region" description="Helical" evidence="1">
    <location>
        <begin position="6"/>
        <end position="25"/>
    </location>
</feature>
<dbReference type="PANTHER" id="PTHR33121">
    <property type="entry name" value="CYCLIC DI-GMP PHOSPHODIESTERASE PDEF"/>
    <property type="match status" value="1"/>
</dbReference>
<dbReference type="EMBL" id="LYBM01000005">
    <property type="protein sequence ID" value="ODA35282.1"/>
    <property type="molecule type" value="Genomic_DNA"/>
</dbReference>
<reference evidence="4 5" key="1">
    <citation type="submission" date="2016-05" db="EMBL/GenBank/DDBJ databases">
        <title>Genomic Taxonomy of the Vibrionaceae.</title>
        <authorList>
            <person name="Gomez-Gil B."/>
            <person name="Enciso-Ibarra J."/>
        </authorList>
    </citation>
    <scope>NUCLEOTIDE SEQUENCE [LARGE SCALE GENOMIC DNA]</scope>
    <source>
        <strain evidence="4 5">CAIM 1920</strain>
    </source>
</reference>
<dbReference type="STRING" id="1080227.A8L45_04905"/>
<dbReference type="PROSITE" id="PS50883">
    <property type="entry name" value="EAL"/>
    <property type="match status" value="1"/>
</dbReference>
<dbReference type="Gene3D" id="3.30.70.270">
    <property type="match status" value="1"/>
</dbReference>
<feature type="transmembrane region" description="Helical" evidence="1">
    <location>
        <begin position="37"/>
        <end position="58"/>
    </location>
</feature>
<dbReference type="Pfam" id="PF00563">
    <property type="entry name" value="EAL"/>
    <property type="match status" value="1"/>
</dbReference>
<dbReference type="InterPro" id="IPR029787">
    <property type="entry name" value="Nucleotide_cyclase"/>
</dbReference>
<dbReference type="InterPro" id="IPR043128">
    <property type="entry name" value="Rev_trsase/Diguanyl_cyclase"/>
</dbReference>
<dbReference type="SUPFAM" id="SSF55073">
    <property type="entry name" value="Nucleotide cyclase"/>
    <property type="match status" value="1"/>
</dbReference>